<keyword evidence="8" id="KW-0472">Membrane</keyword>
<name>A0A937XGB3_UNCW3</name>
<keyword evidence="6 10" id="KW-0067">ATP-binding</keyword>
<organism evidence="10 11">
    <name type="scientific">candidate division WOR-3 bacterium</name>
    <dbReference type="NCBI Taxonomy" id="2052148"/>
    <lineage>
        <taxon>Bacteria</taxon>
        <taxon>Bacteria division WOR-3</taxon>
    </lineage>
</organism>
<dbReference type="PROSITE" id="PS00211">
    <property type="entry name" value="ABC_TRANSPORTER_1"/>
    <property type="match status" value="1"/>
</dbReference>
<dbReference type="PROSITE" id="PS50893">
    <property type="entry name" value="ABC_TRANSPORTER_2"/>
    <property type="match status" value="1"/>
</dbReference>
<dbReference type="SMART" id="SM00382">
    <property type="entry name" value="AAA"/>
    <property type="match status" value="1"/>
</dbReference>
<keyword evidence="3" id="KW-0813">Transport</keyword>
<gene>
    <name evidence="10" type="ORF">FJY68_04590</name>
</gene>
<keyword evidence="7" id="KW-1278">Translocase</keyword>
<evidence type="ECO:0000256" key="7">
    <source>
        <dbReference type="ARBA" id="ARBA00022967"/>
    </source>
</evidence>
<dbReference type="GO" id="GO:0005886">
    <property type="term" value="C:plasma membrane"/>
    <property type="evidence" value="ECO:0007669"/>
    <property type="project" value="UniProtKB-SubCell"/>
</dbReference>
<evidence type="ECO:0000256" key="5">
    <source>
        <dbReference type="ARBA" id="ARBA00022741"/>
    </source>
</evidence>
<proteinExistence type="inferred from homology"/>
<evidence type="ECO:0000313" key="11">
    <source>
        <dbReference type="Proteomes" id="UP000779900"/>
    </source>
</evidence>
<comment type="subcellular location">
    <subcellularLocation>
        <location evidence="1">Cell membrane</location>
    </subcellularLocation>
</comment>
<dbReference type="InterPro" id="IPR027417">
    <property type="entry name" value="P-loop_NTPase"/>
</dbReference>
<dbReference type="InterPro" id="IPR050763">
    <property type="entry name" value="ABC_transporter_ATP-binding"/>
</dbReference>
<dbReference type="EMBL" id="VGIR01000019">
    <property type="protein sequence ID" value="MBM3331116.1"/>
    <property type="molecule type" value="Genomic_DNA"/>
</dbReference>
<dbReference type="PANTHER" id="PTHR42711">
    <property type="entry name" value="ABC TRANSPORTER ATP-BINDING PROTEIN"/>
    <property type="match status" value="1"/>
</dbReference>
<dbReference type="FunFam" id="3.40.50.300:FF:000589">
    <property type="entry name" value="ABC transporter, ATP-binding subunit"/>
    <property type="match status" value="1"/>
</dbReference>
<evidence type="ECO:0000256" key="3">
    <source>
        <dbReference type="ARBA" id="ARBA00022448"/>
    </source>
</evidence>
<dbReference type="SUPFAM" id="SSF52540">
    <property type="entry name" value="P-loop containing nucleoside triphosphate hydrolases"/>
    <property type="match status" value="1"/>
</dbReference>
<comment type="similarity">
    <text evidence="2">Belongs to the ABC transporter superfamily.</text>
</comment>
<evidence type="ECO:0000256" key="6">
    <source>
        <dbReference type="ARBA" id="ARBA00022840"/>
    </source>
</evidence>
<reference evidence="10" key="1">
    <citation type="submission" date="2019-03" db="EMBL/GenBank/DDBJ databases">
        <title>Lake Tanganyika Metagenome-Assembled Genomes (MAGs).</title>
        <authorList>
            <person name="Tran P."/>
        </authorList>
    </citation>
    <scope>NUCLEOTIDE SEQUENCE</scope>
    <source>
        <strain evidence="10">K_DeepCast_150m_m2_040</strain>
    </source>
</reference>
<dbReference type="InterPro" id="IPR017871">
    <property type="entry name" value="ABC_transporter-like_CS"/>
</dbReference>
<evidence type="ECO:0000256" key="4">
    <source>
        <dbReference type="ARBA" id="ARBA00022475"/>
    </source>
</evidence>
<dbReference type="GO" id="GO:0005524">
    <property type="term" value="F:ATP binding"/>
    <property type="evidence" value="ECO:0007669"/>
    <property type="project" value="UniProtKB-KW"/>
</dbReference>
<dbReference type="Proteomes" id="UP000779900">
    <property type="component" value="Unassembled WGS sequence"/>
</dbReference>
<evidence type="ECO:0000256" key="8">
    <source>
        <dbReference type="ARBA" id="ARBA00023136"/>
    </source>
</evidence>
<keyword evidence="5" id="KW-0547">Nucleotide-binding</keyword>
<sequence length="346" mass="37815">MADSRRSTRTRQRCGSCRAEVRAIPAGCRPGPAGRSVTTAAQAAPLVVAEGLVKRFGELAAVDGINFSIAPGEVVGFLGPNGAGKTTTIRMLSCNSPRTGGRLDVFGLDVARHPREIKAQLGVVPQDNNYDPDLSVFENLLVYARYFGIPRRVARQRAGELLGFVHLSDKSAERVDELSGGMKRRLILARGLINTPRLLVLDEPTTGLDPQARRLIWERLRELRQRGVTIIITTHYMDEAEQICDRLLIIDNGRVIATGSPPALIAEHAGQEVLEVVPEGGASGALEAALGECRFQKLGDKFEVFASDCPEALGRIRKQARLTSYSVRRATLEDVFIRLTGRELRD</sequence>
<accession>A0A937XGB3</accession>
<evidence type="ECO:0000259" key="9">
    <source>
        <dbReference type="PROSITE" id="PS50893"/>
    </source>
</evidence>
<feature type="domain" description="ABC transporter" evidence="9">
    <location>
        <begin position="47"/>
        <end position="277"/>
    </location>
</feature>
<dbReference type="Pfam" id="PF00005">
    <property type="entry name" value="ABC_tran"/>
    <property type="match status" value="1"/>
</dbReference>
<dbReference type="Gene3D" id="3.40.50.300">
    <property type="entry name" value="P-loop containing nucleotide triphosphate hydrolases"/>
    <property type="match status" value="1"/>
</dbReference>
<protein>
    <submittedName>
        <fullName evidence="10">ABC transporter ATP-binding protein</fullName>
    </submittedName>
</protein>
<keyword evidence="4" id="KW-1003">Cell membrane</keyword>
<evidence type="ECO:0000256" key="2">
    <source>
        <dbReference type="ARBA" id="ARBA00005417"/>
    </source>
</evidence>
<dbReference type="InterPro" id="IPR003593">
    <property type="entry name" value="AAA+_ATPase"/>
</dbReference>
<evidence type="ECO:0000256" key="1">
    <source>
        <dbReference type="ARBA" id="ARBA00004236"/>
    </source>
</evidence>
<dbReference type="GO" id="GO:0016887">
    <property type="term" value="F:ATP hydrolysis activity"/>
    <property type="evidence" value="ECO:0007669"/>
    <property type="project" value="InterPro"/>
</dbReference>
<dbReference type="InterPro" id="IPR003439">
    <property type="entry name" value="ABC_transporter-like_ATP-bd"/>
</dbReference>
<evidence type="ECO:0000313" key="10">
    <source>
        <dbReference type="EMBL" id="MBM3331116.1"/>
    </source>
</evidence>
<dbReference type="PANTHER" id="PTHR42711:SF5">
    <property type="entry name" value="ABC TRANSPORTER ATP-BINDING PROTEIN NATA"/>
    <property type="match status" value="1"/>
</dbReference>
<dbReference type="AlphaFoldDB" id="A0A937XGB3"/>
<comment type="caution">
    <text evidence="10">The sequence shown here is derived from an EMBL/GenBank/DDBJ whole genome shotgun (WGS) entry which is preliminary data.</text>
</comment>